<geneLocation type="mitochondrion" evidence="3"/>
<protein>
    <submittedName>
        <fullName evidence="3">LAGLIDADG type homing endonuclease</fullName>
    </submittedName>
</protein>
<dbReference type="GO" id="GO:0004519">
    <property type="term" value="F:endonuclease activity"/>
    <property type="evidence" value="ECO:0007669"/>
    <property type="project" value="UniProtKB-KW"/>
</dbReference>
<evidence type="ECO:0000256" key="1">
    <source>
        <dbReference type="ARBA" id="ARBA00002670"/>
    </source>
</evidence>
<name>A0A0D4D376_9APHY</name>
<dbReference type="EMBL" id="KP410262">
    <property type="protein sequence ID" value="AJT57334.1"/>
    <property type="molecule type" value="Genomic_DNA"/>
</dbReference>
<keyword evidence="3" id="KW-0378">Hydrolase</keyword>
<dbReference type="RefSeq" id="YP_009129937.1">
    <property type="nucleotide sequence ID" value="NC_026782.1"/>
</dbReference>
<dbReference type="Pfam" id="PF03161">
    <property type="entry name" value="LAGLIDADG_2"/>
    <property type="match status" value="1"/>
</dbReference>
<keyword evidence="3" id="KW-0255">Endonuclease</keyword>
<comment type="function">
    <text evidence="1">Mitochondrial DNA endonuclease involved in intron homing.</text>
</comment>
<organism evidence="3">
    <name type="scientific">Ganoderma meredithae</name>
    <dbReference type="NCBI Taxonomy" id="154344"/>
    <lineage>
        <taxon>Eukaryota</taxon>
        <taxon>Fungi</taxon>
        <taxon>Dikarya</taxon>
        <taxon>Basidiomycota</taxon>
        <taxon>Agaricomycotina</taxon>
        <taxon>Agaricomycetes</taxon>
        <taxon>Polyporales</taxon>
        <taxon>Polyporaceae</taxon>
        <taxon>Ganoderma</taxon>
    </lineage>
</organism>
<dbReference type="InterPro" id="IPR027434">
    <property type="entry name" value="Homing_endonucl"/>
</dbReference>
<accession>A0A0D4D376</accession>
<proteinExistence type="predicted"/>
<dbReference type="GeneID" id="24019685"/>
<keyword evidence="3" id="KW-0496">Mitochondrion</keyword>
<feature type="domain" description="Homing endonuclease LAGLIDADG" evidence="2">
    <location>
        <begin position="6"/>
        <end position="183"/>
    </location>
</feature>
<gene>
    <name evidence="3" type="primary">ip1</name>
</gene>
<sequence>MNKPIFEFLVGNLLGDASIKRTVSGKAYITFEQSVKKSEYLNYLYELVKNNGIPLKKESPTVYSRDDDRFGVTNKSLYFRTEALEELKPLADMFLDESGKKIVPKNISEYLTEKGLAHWIMDDGQRVKRGGVTLCTDSFNSEEVTILRSALNTNFNLITSIHNKKSGSGSMYERIYVNKESLDLIKPTLNTHIHDSMLYKINLERSLKQDTEGFISDSDIITEIDIFDI</sequence>
<dbReference type="SUPFAM" id="SSF55608">
    <property type="entry name" value="Homing endonucleases"/>
    <property type="match status" value="1"/>
</dbReference>
<keyword evidence="3" id="KW-0540">Nuclease</keyword>
<dbReference type="InterPro" id="IPR004860">
    <property type="entry name" value="LAGLIDADG_dom"/>
</dbReference>
<dbReference type="Gene3D" id="3.10.28.10">
    <property type="entry name" value="Homing endonucleases"/>
    <property type="match status" value="2"/>
</dbReference>
<dbReference type="AlphaFoldDB" id="A0A0D4D376"/>
<evidence type="ECO:0000259" key="2">
    <source>
        <dbReference type="Pfam" id="PF03161"/>
    </source>
</evidence>
<evidence type="ECO:0000313" key="3">
    <source>
        <dbReference type="EMBL" id="AJT57334.1"/>
    </source>
</evidence>
<reference evidence="3" key="1">
    <citation type="submission" date="2015-01" db="EMBL/GenBank/DDBJ databases">
        <title>The complete mitogenome of the white-rot fungus Ganoderma meredithiae (Basidiomycota, Polyporales) determined by Hiseq sequencing.</title>
        <authorList>
            <person name="Wang X.-C."/>
            <person name="Liu C."/>
        </authorList>
    </citation>
    <scope>NUCLEOTIDE SEQUENCE</scope>
    <source>
        <strain evidence="3">CGMCC5.766</strain>
    </source>
</reference>